<dbReference type="GO" id="GO:0000150">
    <property type="term" value="F:DNA strand exchange activity"/>
    <property type="evidence" value="ECO:0007669"/>
    <property type="project" value="InterPro"/>
</dbReference>
<keyword evidence="11" id="KW-1185">Reference proteome</keyword>
<organism evidence="10 11">
    <name type="scientific">Phaeomoniella chlamydospora</name>
    <name type="common">Phaeoacremonium chlamydosporum</name>
    <dbReference type="NCBI Taxonomy" id="158046"/>
    <lineage>
        <taxon>Eukaryota</taxon>
        <taxon>Fungi</taxon>
        <taxon>Dikarya</taxon>
        <taxon>Ascomycota</taxon>
        <taxon>Pezizomycotina</taxon>
        <taxon>Eurotiomycetes</taxon>
        <taxon>Chaetothyriomycetidae</taxon>
        <taxon>Phaeomoniellales</taxon>
        <taxon>Phaeomoniellaceae</taxon>
        <taxon>Phaeomoniella</taxon>
    </lineage>
</organism>
<dbReference type="Proteomes" id="UP000053317">
    <property type="component" value="Unassembled WGS sequence"/>
</dbReference>
<accession>A0A0G2GBY4</accession>
<evidence type="ECO:0000256" key="8">
    <source>
        <dbReference type="ARBA" id="ARBA00035185"/>
    </source>
</evidence>
<evidence type="ECO:0000256" key="4">
    <source>
        <dbReference type="ARBA" id="ARBA00023015"/>
    </source>
</evidence>
<keyword evidence="3" id="KW-0689">Ribosomal protein</keyword>
<dbReference type="EMBL" id="LCWF01000087">
    <property type="protein sequence ID" value="KKY21123.1"/>
    <property type="molecule type" value="Genomic_DNA"/>
</dbReference>
<evidence type="ECO:0000256" key="6">
    <source>
        <dbReference type="ARBA" id="ARBA00023163"/>
    </source>
</evidence>
<comment type="subcellular location">
    <subcellularLocation>
        <location evidence="1">Mitochondrion</location>
    </subcellularLocation>
</comment>
<keyword evidence="6" id="KW-0804">Transcription</keyword>
<dbReference type="GO" id="GO:0003697">
    <property type="term" value="F:single-stranded DNA binding"/>
    <property type="evidence" value="ECO:0007669"/>
    <property type="project" value="InterPro"/>
</dbReference>
<evidence type="ECO:0000256" key="7">
    <source>
        <dbReference type="ARBA" id="ARBA00023274"/>
    </source>
</evidence>
<dbReference type="OrthoDB" id="5333655at2759"/>
<reference evidence="10 11" key="1">
    <citation type="submission" date="2015-05" db="EMBL/GenBank/DDBJ databases">
        <title>Distinctive expansion of gene families associated with plant cell wall degradation and secondary metabolism in the genomes of grapevine trunk pathogens.</title>
        <authorList>
            <person name="Lawrence D.P."/>
            <person name="Travadon R."/>
            <person name="Rolshausen P.E."/>
            <person name="Baumgartner K."/>
        </authorList>
    </citation>
    <scope>NUCLEOTIDE SEQUENCE [LARGE SCALE GENOMIC DNA]</scope>
    <source>
        <strain evidence="10">UCRPC4</strain>
    </source>
</reference>
<dbReference type="GO" id="GO:1990904">
    <property type="term" value="C:ribonucleoprotein complex"/>
    <property type="evidence" value="ECO:0007669"/>
    <property type="project" value="UniProtKB-KW"/>
</dbReference>
<feature type="region of interest" description="Disordered" evidence="9">
    <location>
        <begin position="34"/>
        <end position="53"/>
    </location>
</feature>
<feature type="region of interest" description="Disordered" evidence="9">
    <location>
        <begin position="1"/>
        <end position="20"/>
    </location>
</feature>
<name>A0A0G2GBY4_PHACM</name>
<keyword evidence="7" id="KW-0687">Ribonucleoprotein</keyword>
<evidence type="ECO:0000256" key="9">
    <source>
        <dbReference type="SAM" id="MobiDB-lite"/>
    </source>
</evidence>
<proteinExistence type="inferred from homology"/>
<evidence type="ECO:0000256" key="5">
    <source>
        <dbReference type="ARBA" id="ARBA00023128"/>
    </source>
</evidence>
<dbReference type="GO" id="GO:0005840">
    <property type="term" value="C:ribosome"/>
    <property type="evidence" value="ECO:0007669"/>
    <property type="project" value="UniProtKB-KW"/>
</dbReference>
<dbReference type="GO" id="GO:0005739">
    <property type="term" value="C:mitochondrion"/>
    <property type="evidence" value="ECO:0007669"/>
    <property type="project" value="UniProtKB-SubCell"/>
</dbReference>
<dbReference type="PANTHER" id="PTHR28184:SF1">
    <property type="entry name" value="LARGE RIBOSOMAL SUBUNIT PROTEIN ML67"/>
    <property type="match status" value="1"/>
</dbReference>
<dbReference type="GO" id="GO:0003735">
    <property type="term" value="F:structural constituent of ribosome"/>
    <property type="evidence" value="ECO:0007669"/>
    <property type="project" value="TreeGrafter"/>
</dbReference>
<evidence type="ECO:0000256" key="1">
    <source>
        <dbReference type="ARBA" id="ARBA00004173"/>
    </source>
</evidence>
<keyword evidence="5" id="KW-0496">Mitochondrion</keyword>
<evidence type="ECO:0000256" key="3">
    <source>
        <dbReference type="ARBA" id="ARBA00022980"/>
    </source>
</evidence>
<dbReference type="PANTHER" id="PTHR28184">
    <property type="entry name" value="MITOCHONDRIAL HOMOLOGOUS RECOMBINATION PROTEIN 1"/>
    <property type="match status" value="1"/>
</dbReference>
<evidence type="ECO:0000256" key="2">
    <source>
        <dbReference type="ARBA" id="ARBA00010741"/>
    </source>
</evidence>
<reference evidence="10 11" key="2">
    <citation type="submission" date="2015-05" db="EMBL/GenBank/DDBJ databases">
        <authorList>
            <person name="Morales-Cruz A."/>
            <person name="Amrine K.C."/>
            <person name="Cantu D."/>
        </authorList>
    </citation>
    <scope>NUCLEOTIDE SEQUENCE [LARGE SCALE GENOMIC DNA]</scope>
    <source>
        <strain evidence="10">UCRPC4</strain>
    </source>
</reference>
<keyword evidence="4" id="KW-0805">Transcription regulation</keyword>
<evidence type="ECO:0000313" key="11">
    <source>
        <dbReference type="Proteomes" id="UP000053317"/>
    </source>
</evidence>
<gene>
    <name evidence="10" type="ORF">UCRPC4_g03819</name>
</gene>
<comment type="similarity">
    <text evidence="2">Belongs to the mitochondrion-specific ribosomal protein mL67 family.</text>
</comment>
<protein>
    <recommendedName>
        <fullName evidence="8">Large ribosomal subunit protein mL67</fullName>
    </recommendedName>
</protein>
<comment type="caution">
    <text evidence="10">The sequence shown here is derived from an EMBL/GenBank/DDBJ whole genome shotgun (WGS) entry which is preliminary data.</text>
</comment>
<evidence type="ECO:0000313" key="10">
    <source>
        <dbReference type="EMBL" id="KKY21123.1"/>
    </source>
</evidence>
<dbReference type="InterPro" id="IPR024629">
    <property type="entry name" value="Ribosomal_mL67"/>
</dbReference>
<sequence>MGPPAIPKGTPHPMTLVPKPATIPRGKVWVQGKLRDKASKAARNQRLREEQRAEKGFRRANLGQTVFAYSNLRTNQVVYSLTRFLEDTKILPQLLYHGKKTVPSNLRKDHWTPYFSIHFPTSKHGLTAYRYLRELSAIRQLDPPKSMLKSTMATLFKYDAANMYNRDLDEDRPKVGRTLSRKLKARVLMDQKAFSVADVAFVLGLQHEVGPNEEKVLRVPKHERGGKSKSFLKAVQARQDSIEHLQRTNREQLAIARNPSVGFSDLAKARIEEAKESKSMLAGSENSTDKIAVLWADLRDATYAEAWPTTVYHGLLDSGLRIKIPSSLTHKSVHVAGDRSDEYAQPAETTRDGRIDNQDVVLPSKSLTLRVKDALLFWRN</sequence>
<dbReference type="AlphaFoldDB" id="A0A0G2GBY4"/>
<dbReference type="Pfam" id="PF12829">
    <property type="entry name" value="Mhr1"/>
    <property type="match status" value="1"/>
</dbReference>